<evidence type="ECO:0000256" key="1">
    <source>
        <dbReference type="SAM" id="Phobius"/>
    </source>
</evidence>
<keyword evidence="1" id="KW-0472">Membrane</keyword>
<dbReference type="AlphaFoldDB" id="A0A159Z2T9"/>
<gene>
    <name evidence="2" type="ORF">AKL17_2120</name>
</gene>
<accession>A0A159Z2T9</accession>
<keyword evidence="1" id="KW-0812">Transmembrane</keyword>
<feature type="transmembrane region" description="Helical" evidence="1">
    <location>
        <begin position="83"/>
        <end position="106"/>
    </location>
</feature>
<evidence type="ECO:0000313" key="2">
    <source>
        <dbReference type="EMBL" id="AMY69366.1"/>
    </source>
</evidence>
<sequence>MSDGTRILVAIAGAFSLWALVFTAVYAGHATGCETGWGLAPGPAGLAPLRIVLVLIPVAGITLTLAGLWLLRRGAGLAPRLASTARLLTAAAAVATVYNFAFVAILPLCGG</sequence>
<dbReference type="Proteomes" id="UP000076128">
    <property type="component" value="Chromosome"/>
</dbReference>
<protein>
    <submittedName>
        <fullName evidence="2">Uncharacterized protein</fullName>
    </submittedName>
</protein>
<dbReference type="PATRIC" id="fig|1335048.3.peg.2212"/>
<dbReference type="KEGG" id="daa:AKL17_2120"/>
<keyword evidence="1" id="KW-1133">Transmembrane helix</keyword>
<dbReference type="RefSeq" id="WP_066813031.1">
    <property type="nucleotide sequence ID" value="NZ_CP012661.1"/>
</dbReference>
<feature type="transmembrane region" description="Helical" evidence="1">
    <location>
        <begin position="51"/>
        <end position="71"/>
    </location>
</feature>
<organism evidence="2 3">
    <name type="scientific">Frigidibacter mobilis</name>
    <dbReference type="NCBI Taxonomy" id="1335048"/>
    <lineage>
        <taxon>Bacteria</taxon>
        <taxon>Pseudomonadati</taxon>
        <taxon>Pseudomonadota</taxon>
        <taxon>Alphaproteobacteria</taxon>
        <taxon>Rhodobacterales</taxon>
        <taxon>Paracoccaceae</taxon>
        <taxon>Frigidibacter</taxon>
    </lineage>
</organism>
<dbReference type="EMBL" id="CP012661">
    <property type="protein sequence ID" value="AMY69366.1"/>
    <property type="molecule type" value="Genomic_DNA"/>
</dbReference>
<proteinExistence type="predicted"/>
<name>A0A159Z2T9_9RHOB</name>
<dbReference type="STRING" id="1335048.AKL17_2120"/>
<keyword evidence="3" id="KW-1185">Reference proteome</keyword>
<evidence type="ECO:0000313" key="3">
    <source>
        <dbReference type="Proteomes" id="UP000076128"/>
    </source>
</evidence>
<dbReference type="OrthoDB" id="7433399at2"/>
<reference evidence="2 3" key="1">
    <citation type="submission" date="2015-09" db="EMBL/GenBank/DDBJ databases">
        <title>Complete genome sequence of Defluviimonas alba cai42t isolated from an oilfield in Xinjiang.</title>
        <authorList>
            <person name="Geng S."/>
            <person name="Pan X."/>
            <person name="Wu X."/>
        </authorList>
    </citation>
    <scope>NUCLEOTIDE SEQUENCE [LARGE SCALE GENOMIC DNA]</scope>
    <source>
        <strain evidence="3">cai42</strain>
    </source>
</reference>